<keyword evidence="2" id="KW-0229">DNA integration</keyword>
<sequence length="449" mass="50657">MGFSRARTGARGGTRFTAYYTDIKGDERSAGTFATEKEADKAWQRAEAKVAEGRVTSTKHGRQRFAAFVLDTWLPNHVMEESTRQNVTYTVHKRFIPEFGKMRMNEILPQHVQSWVRQSQQEGLAASSIHRMTTVLSAIFTSAVVNQVIFTHPCKGVVLPTVGKKQFEIITPEQFSDFHDAIEDERFRLLVEFDIESGLRWGELSEVRLKDIDRATGILTVSRSVVELTAKSHPTGGRFLVKEYPKDRKFRRLKLSRPLVKKVLTYAMANGIRDDDLLFSFPEQDDNAPVPGVPDGADLGLTAPNDQGRRYKHGTTTAYTNGKCRCEYCRAAFAHYRAARRAEGKDKPRRRRKVTTDGHIPADWFRKNIWHPAREKAGLPKSATPHQLRHAHASWLLAGGANLTVVRDRLGHASITTTERYLHTLPEADDSALEALSNVRYRSTTTATA</sequence>
<evidence type="ECO:0000256" key="3">
    <source>
        <dbReference type="ARBA" id="ARBA00023125"/>
    </source>
</evidence>
<evidence type="ECO:0000256" key="2">
    <source>
        <dbReference type="ARBA" id="ARBA00022908"/>
    </source>
</evidence>
<organism evidence="6 7">
    <name type="scientific">Nocardiopsis metallicus</name>
    <dbReference type="NCBI Taxonomy" id="179819"/>
    <lineage>
        <taxon>Bacteria</taxon>
        <taxon>Bacillati</taxon>
        <taxon>Actinomycetota</taxon>
        <taxon>Actinomycetes</taxon>
        <taxon>Streptosporangiales</taxon>
        <taxon>Nocardiopsidaceae</taxon>
        <taxon>Nocardiopsis</taxon>
    </lineage>
</organism>
<dbReference type="PROSITE" id="PS51898">
    <property type="entry name" value="TYR_RECOMBINASE"/>
    <property type="match status" value="1"/>
</dbReference>
<evidence type="ECO:0000256" key="4">
    <source>
        <dbReference type="ARBA" id="ARBA00023172"/>
    </source>
</evidence>
<comment type="caution">
    <text evidence="6">The sequence shown here is derived from an EMBL/GenBank/DDBJ whole genome shotgun (WGS) entry which is preliminary data.</text>
</comment>
<dbReference type="PANTHER" id="PTHR30349:SF64">
    <property type="entry name" value="PROPHAGE INTEGRASE INTD-RELATED"/>
    <property type="match status" value="1"/>
</dbReference>
<dbReference type="Gene3D" id="1.10.150.130">
    <property type="match status" value="1"/>
</dbReference>
<keyword evidence="7" id="KW-1185">Reference proteome</keyword>
<evidence type="ECO:0000313" key="7">
    <source>
        <dbReference type="Proteomes" id="UP000579647"/>
    </source>
</evidence>
<protein>
    <submittedName>
        <fullName evidence="6">Integrase</fullName>
    </submittedName>
</protein>
<dbReference type="AlphaFoldDB" id="A0A840WUV5"/>
<accession>A0A840WUV5</accession>
<comment type="similarity">
    <text evidence="1">Belongs to the 'phage' integrase family.</text>
</comment>
<dbReference type="InterPro" id="IPR002104">
    <property type="entry name" value="Integrase_catalytic"/>
</dbReference>
<dbReference type="GO" id="GO:0006310">
    <property type="term" value="P:DNA recombination"/>
    <property type="evidence" value="ECO:0007669"/>
    <property type="project" value="UniProtKB-KW"/>
</dbReference>
<feature type="domain" description="Tyr recombinase" evidence="5">
    <location>
        <begin position="165"/>
        <end position="434"/>
    </location>
</feature>
<dbReference type="Pfam" id="PF00589">
    <property type="entry name" value="Phage_integrase"/>
    <property type="match status" value="1"/>
</dbReference>
<dbReference type="InterPro" id="IPR011010">
    <property type="entry name" value="DNA_brk_join_enz"/>
</dbReference>
<dbReference type="InterPro" id="IPR013762">
    <property type="entry name" value="Integrase-like_cat_sf"/>
</dbReference>
<dbReference type="PANTHER" id="PTHR30349">
    <property type="entry name" value="PHAGE INTEGRASE-RELATED"/>
    <property type="match status" value="1"/>
</dbReference>
<name>A0A840WUV5_9ACTN</name>
<dbReference type="EMBL" id="JACHDO010000001">
    <property type="protein sequence ID" value="MBB5493928.1"/>
    <property type="molecule type" value="Genomic_DNA"/>
</dbReference>
<keyword evidence="3" id="KW-0238">DNA-binding</keyword>
<keyword evidence="4" id="KW-0233">DNA recombination</keyword>
<dbReference type="GO" id="GO:0003677">
    <property type="term" value="F:DNA binding"/>
    <property type="evidence" value="ECO:0007669"/>
    <property type="project" value="UniProtKB-KW"/>
</dbReference>
<reference evidence="6 7" key="1">
    <citation type="submission" date="2020-08" db="EMBL/GenBank/DDBJ databases">
        <title>Sequencing the genomes of 1000 actinobacteria strains.</title>
        <authorList>
            <person name="Klenk H.-P."/>
        </authorList>
    </citation>
    <scope>NUCLEOTIDE SEQUENCE [LARGE SCALE GENOMIC DNA]</scope>
    <source>
        <strain evidence="6 7">DSM 44598</strain>
    </source>
</reference>
<evidence type="ECO:0000313" key="6">
    <source>
        <dbReference type="EMBL" id="MBB5493928.1"/>
    </source>
</evidence>
<dbReference type="RefSeq" id="WP_184367022.1">
    <property type="nucleotide sequence ID" value="NZ_BAAAKM010000090.1"/>
</dbReference>
<dbReference type="InterPro" id="IPR050090">
    <property type="entry name" value="Tyrosine_recombinase_XerCD"/>
</dbReference>
<dbReference type="SUPFAM" id="SSF56349">
    <property type="entry name" value="DNA breaking-rejoining enzymes"/>
    <property type="match status" value="1"/>
</dbReference>
<dbReference type="Proteomes" id="UP000579647">
    <property type="component" value="Unassembled WGS sequence"/>
</dbReference>
<dbReference type="GO" id="GO:0015074">
    <property type="term" value="P:DNA integration"/>
    <property type="evidence" value="ECO:0007669"/>
    <property type="project" value="UniProtKB-KW"/>
</dbReference>
<dbReference type="Gene3D" id="1.10.443.10">
    <property type="entry name" value="Intergrase catalytic core"/>
    <property type="match status" value="1"/>
</dbReference>
<gene>
    <name evidence="6" type="ORF">HNR07_005065</name>
</gene>
<evidence type="ECO:0000259" key="5">
    <source>
        <dbReference type="PROSITE" id="PS51898"/>
    </source>
</evidence>
<dbReference type="Pfam" id="PF14659">
    <property type="entry name" value="Phage_int_SAM_3"/>
    <property type="match status" value="1"/>
</dbReference>
<dbReference type="InterPro" id="IPR010998">
    <property type="entry name" value="Integrase_recombinase_N"/>
</dbReference>
<evidence type="ECO:0000256" key="1">
    <source>
        <dbReference type="ARBA" id="ARBA00008857"/>
    </source>
</evidence>
<proteinExistence type="inferred from homology"/>
<dbReference type="InterPro" id="IPR004107">
    <property type="entry name" value="Integrase_SAM-like_N"/>
</dbReference>